<feature type="compositionally biased region" description="Polar residues" evidence="1">
    <location>
        <begin position="529"/>
        <end position="545"/>
    </location>
</feature>
<feature type="region of interest" description="Disordered" evidence="1">
    <location>
        <begin position="505"/>
        <end position="545"/>
    </location>
</feature>
<keyword evidence="2" id="KW-1133">Transmembrane helix</keyword>
<evidence type="ECO:0000256" key="2">
    <source>
        <dbReference type="SAM" id="Phobius"/>
    </source>
</evidence>
<protein>
    <recommendedName>
        <fullName evidence="6">Gram-positive cocci surface proteins LPxTG domain-containing protein</fullName>
    </recommendedName>
</protein>
<keyword evidence="2" id="KW-0472">Membrane</keyword>
<feature type="transmembrane region" description="Helical" evidence="2">
    <location>
        <begin position="547"/>
        <end position="566"/>
    </location>
</feature>
<keyword evidence="2" id="KW-0812">Transmembrane</keyword>
<dbReference type="AlphaFoldDB" id="A0A9D1L630"/>
<feature type="signal peptide" evidence="3">
    <location>
        <begin position="1"/>
        <end position="18"/>
    </location>
</feature>
<evidence type="ECO:0000313" key="5">
    <source>
        <dbReference type="Proteomes" id="UP000824090"/>
    </source>
</evidence>
<sequence>MLLCMMLCIGLMPAMAFAADDPVITNVTATRDSETTATITFDSSQDGSVAIAFKNSDGTFELYIGDKDGVTAGKNVIKYEFLEGSDAKEIAVYFGTNESDFDALYSSQNPLDMPGAVKGTVPPVHTCAASGEWKYDGDNHWKLCGICGNRVDEAAHSGGTATCTEQAICETCQQPYGSVDPDNHTGKIVWTQTETGHSSAYDCCGAEVIAEENHEWTDGVCSECSYECRHTGGTATCTEQATCTNCGSAYGALGQHALTEHTYKAPTCTETGNEQYWECSVCDRLFSDEQGSDTTTVEEVTIAQTGHDWSAPVWNWSEDGKTASAAFTCENDGAHTQSVDADITGEEKDSASCTEAGTTAYTARVTFGGTEYSSQKDVKDISPLGHSMQKTDRADATCTAPGKEAYYTCEVCGKHFEDEEGSREIANLDEYGIIPTTDHEAGAEWKSDETGHWKECLNCGDKMNEVAHTYEWVTDKEPTATEEGSRHEECTVCGYVGETETIAATGTTETPSDPGQTEETPSAADDTEGSATDNKTGPETGDSSNPALWITLLLLSLGGLTGVIIYSGKRKAA</sequence>
<keyword evidence="3" id="KW-0732">Signal</keyword>
<dbReference type="Proteomes" id="UP000824090">
    <property type="component" value="Unassembled WGS sequence"/>
</dbReference>
<gene>
    <name evidence="4" type="ORF">IAC50_07350</name>
</gene>
<evidence type="ECO:0008006" key="6">
    <source>
        <dbReference type="Google" id="ProtNLM"/>
    </source>
</evidence>
<proteinExistence type="predicted"/>
<name>A0A9D1L630_9FIRM</name>
<reference evidence="4" key="1">
    <citation type="submission" date="2020-10" db="EMBL/GenBank/DDBJ databases">
        <authorList>
            <person name="Gilroy R."/>
        </authorList>
    </citation>
    <scope>NUCLEOTIDE SEQUENCE</scope>
    <source>
        <strain evidence="4">ChiHcec3-6078</strain>
    </source>
</reference>
<evidence type="ECO:0000313" key="4">
    <source>
        <dbReference type="EMBL" id="HIU26289.1"/>
    </source>
</evidence>
<feature type="chain" id="PRO_5039731339" description="Gram-positive cocci surface proteins LPxTG domain-containing protein" evidence="3">
    <location>
        <begin position="19"/>
        <end position="573"/>
    </location>
</feature>
<organism evidence="4 5">
    <name type="scientific">Candidatus Allocopromorpha excrementigallinarum</name>
    <dbReference type="NCBI Taxonomy" id="2840742"/>
    <lineage>
        <taxon>Bacteria</taxon>
        <taxon>Bacillati</taxon>
        <taxon>Bacillota</taxon>
        <taxon>Clostridia</taxon>
        <taxon>Eubacteriales</taxon>
        <taxon>Eubacteriaceae</taxon>
        <taxon>Eubacteriaceae incertae sedis</taxon>
        <taxon>Candidatus Allocopromorpha</taxon>
    </lineage>
</organism>
<evidence type="ECO:0000256" key="3">
    <source>
        <dbReference type="SAM" id="SignalP"/>
    </source>
</evidence>
<dbReference type="EMBL" id="DVMP01000136">
    <property type="protein sequence ID" value="HIU26289.1"/>
    <property type="molecule type" value="Genomic_DNA"/>
</dbReference>
<comment type="caution">
    <text evidence="4">The sequence shown here is derived from an EMBL/GenBank/DDBJ whole genome shotgun (WGS) entry which is preliminary data.</text>
</comment>
<accession>A0A9D1L630</accession>
<feature type="compositionally biased region" description="Polar residues" evidence="1">
    <location>
        <begin position="511"/>
        <end position="520"/>
    </location>
</feature>
<evidence type="ECO:0000256" key="1">
    <source>
        <dbReference type="SAM" id="MobiDB-lite"/>
    </source>
</evidence>
<reference evidence="4" key="2">
    <citation type="journal article" date="2021" name="PeerJ">
        <title>Extensive microbial diversity within the chicken gut microbiome revealed by metagenomics and culture.</title>
        <authorList>
            <person name="Gilroy R."/>
            <person name="Ravi A."/>
            <person name="Getino M."/>
            <person name="Pursley I."/>
            <person name="Horton D.L."/>
            <person name="Alikhan N.F."/>
            <person name="Baker D."/>
            <person name="Gharbi K."/>
            <person name="Hall N."/>
            <person name="Watson M."/>
            <person name="Adriaenssens E.M."/>
            <person name="Foster-Nyarko E."/>
            <person name="Jarju S."/>
            <person name="Secka A."/>
            <person name="Antonio M."/>
            <person name="Oren A."/>
            <person name="Chaudhuri R.R."/>
            <person name="La Ragione R."/>
            <person name="Hildebrand F."/>
            <person name="Pallen M.J."/>
        </authorList>
    </citation>
    <scope>NUCLEOTIDE SEQUENCE</scope>
    <source>
        <strain evidence="4">ChiHcec3-6078</strain>
    </source>
</reference>